<accession>A0ABR3DH05</accession>
<feature type="compositionally biased region" description="Polar residues" evidence="1">
    <location>
        <begin position="181"/>
        <end position="206"/>
    </location>
</feature>
<evidence type="ECO:0000256" key="1">
    <source>
        <dbReference type="SAM" id="MobiDB-lite"/>
    </source>
</evidence>
<organism evidence="2 3">
    <name type="scientific">Neurospora intermedia</name>
    <dbReference type="NCBI Taxonomy" id="5142"/>
    <lineage>
        <taxon>Eukaryota</taxon>
        <taxon>Fungi</taxon>
        <taxon>Dikarya</taxon>
        <taxon>Ascomycota</taxon>
        <taxon>Pezizomycotina</taxon>
        <taxon>Sordariomycetes</taxon>
        <taxon>Sordariomycetidae</taxon>
        <taxon>Sordariales</taxon>
        <taxon>Sordariaceae</taxon>
        <taxon>Neurospora</taxon>
    </lineage>
</organism>
<feature type="compositionally biased region" description="Polar residues" evidence="1">
    <location>
        <begin position="91"/>
        <end position="102"/>
    </location>
</feature>
<keyword evidence="3" id="KW-1185">Reference proteome</keyword>
<feature type="region of interest" description="Disordered" evidence="1">
    <location>
        <begin position="178"/>
        <end position="209"/>
    </location>
</feature>
<name>A0ABR3DH05_NEUIN</name>
<feature type="region of interest" description="Disordered" evidence="1">
    <location>
        <begin position="42"/>
        <end position="152"/>
    </location>
</feature>
<evidence type="ECO:0000313" key="3">
    <source>
        <dbReference type="Proteomes" id="UP001451303"/>
    </source>
</evidence>
<sequence length="328" mass="35566">MNQFPAATTEVAAVTATTTTTTITPGVPTPKANVVQQYIERKEKDDHGVSSSSSFNKQADRDTRVADNSGVNQRPSHPSHSSSLLSSSSSNIPTLSQSNTNEQELRIPSLSHQASTSKDILPQLKSPTPASAVSLRRTTSAPPTSNSEPMPLELKQHKAQKRVENLPPSVSQECNPALAKSLSSVPSAHYPNSNASDPRANTSEQAGPTPVLSVDGVDAHNSAATTAAVAAQTAPPVSSDDIPGDLSCSSPVINTDADVLKRQAARLVRKCRHLERKSARIEKHVKRGMDKIDREYKLELMRLKEKRKNKYMRIEKKLEHDLKGLKHQ</sequence>
<feature type="compositionally biased region" description="Low complexity" evidence="1">
    <location>
        <begin position="75"/>
        <end position="90"/>
    </location>
</feature>
<dbReference type="Proteomes" id="UP001451303">
    <property type="component" value="Unassembled WGS sequence"/>
</dbReference>
<protein>
    <recommendedName>
        <fullName evidence="4">BZIP domain-containing protein</fullName>
    </recommendedName>
</protein>
<comment type="caution">
    <text evidence="2">The sequence shown here is derived from an EMBL/GenBank/DDBJ whole genome shotgun (WGS) entry which is preliminary data.</text>
</comment>
<evidence type="ECO:0000313" key="2">
    <source>
        <dbReference type="EMBL" id="KAL0471553.1"/>
    </source>
</evidence>
<gene>
    <name evidence="2" type="ORF">QR685DRAFT_519470</name>
</gene>
<evidence type="ECO:0008006" key="4">
    <source>
        <dbReference type="Google" id="ProtNLM"/>
    </source>
</evidence>
<dbReference type="EMBL" id="JAVLET010000003">
    <property type="protein sequence ID" value="KAL0471553.1"/>
    <property type="molecule type" value="Genomic_DNA"/>
</dbReference>
<reference evidence="2 3" key="1">
    <citation type="submission" date="2023-09" db="EMBL/GenBank/DDBJ databases">
        <title>Multi-omics analysis of a traditional fermented food reveals byproduct-associated fungal strains for waste-to-food upcycling.</title>
        <authorList>
            <consortium name="Lawrence Berkeley National Laboratory"/>
            <person name="Rekdal V.M."/>
            <person name="Villalobos-Escobedo J.M."/>
            <person name="Rodriguez-Valeron N."/>
            <person name="Garcia M.O."/>
            <person name="Vasquez D.P."/>
            <person name="Damayanti I."/>
            <person name="Sorensen P.M."/>
            <person name="Baidoo E.E."/>
            <person name="De Carvalho A.C."/>
            <person name="Riley R."/>
            <person name="Lipzen A."/>
            <person name="He G."/>
            <person name="Yan M."/>
            <person name="Haridas S."/>
            <person name="Daum C."/>
            <person name="Yoshinaga Y."/>
            <person name="Ng V."/>
            <person name="Grigoriev I.V."/>
            <person name="Munk R."/>
            <person name="Nuraida L."/>
            <person name="Wijaya C.H."/>
            <person name="Morales P.-C."/>
            <person name="Keasling J.D."/>
        </authorList>
    </citation>
    <scope>NUCLEOTIDE SEQUENCE [LARGE SCALE GENOMIC DNA]</scope>
    <source>
        <strain evidence="2 3">FGSC 2613</strain>
    </source>
</reference>
<proteinExistence type="predicted"/>
<feature type="compositionally biased region" description="Polar residues" evidence="1">
    <location>
        <begin position="125"/>
        <end position="148"/>
    </location>
</feature>